<feature type="domain" description="PIN" evidence="7">
    <location>
        <begin position="3"/>
        <end position="123"/>
    </location>
</feature>
<evidence type="ECO:0000259" key="7">
    <source>
        <dbReference type="SMART" id="SM00670"/>
    </source>
</evidence>
<evidence type="ECO:0000256" key="1">
    <source>
        <dbReference type="ARBA" id="ARBA00001946"/>
    </source>
</evidence>
<dbReference type="InterPro" id="IPR050556">
    <property type="entry name" value="Type_II_TA_system_RNase"/>
</dbReference>
<dbReference type="Gene3D" id="3.40.50.1010">
    <property type="entry name" value="5'-nuclease"/>
    <property type="match status" value="1"/>
</dbReference>
<evidence type="ECO:0000256" key="6">
    <source>
        <dbReference type="ARBA" id="ARBA00038093"/>
    </source>
</evidence>
<evidence type="ECO:0000256" key="5">
    <source>
        <dbReference type="ARBA" id="ARBA00022842"/>
    </source>
</evidence>
<keyword evidence="3" id="KW-0479">Metal-binding</keyword>
<reference evidence="8" key="1">
    <citation type="submission" date="2018-06" db="EMBL/GenBank/DDBJ databases">
        <authorList>
            <person name="Zhirakovskaya E."/>
        </authorList>
    </citation>
    <scope>NUCLEOTIDE SEQUENCE</scope>
</reference>
<keyword evidence="2" id="KW-0540">Nuclease</keyword>
<comment type="cofactor">
    <cofactor evidence="1">
        <name>Mg(2+)</name>
        <dbReference type="ChEBI" id="CHEBI:18420"/>
    </cofactor>
</comment>
<dbReference type="EMBL" id="UOGJ01000146">
    <property type="protein sequence ID" value="VAX37986.1"/>
    <property type="molecule type" value="Genomic_DNA"/>
</dbReference>
<dbReference type="GO" id="GO:0004518">
    <property type="term" value="F:nuclease activity"/>
    <property type="evidence" value="ECO:0007669"/>
    <property type="project" value="UniProtKB-KW"/>
</dbReference>
<dbReference type="InterPro" id="IPR029060">
    <property type="entry name" value="PIN-like_dom_sf"/>
</dbReference>
<evidence type="ECO:0000256" key="2">
    <source>
        <dbReference type="ARBA" id="ARBA00022722"/>
    </source>
</evidence>
<dbReference type="PANTHER" id="PTHR33653:SF1">
    <property type="entry name" value="RIBONUCLEASE VAPC2"/>
    <property type="match status" value="1"/>
</dbReference>
<evidence type="ECO:0000256" key="4">
    <source>
        <dbReference type="ARBA" id="ARBA00022801"/>
    </source>
</evidence>
<protein>
    <recommendedName>
        <fullName evidence="7">PIN domain-containing protein</fullName>
    </recommendedName>
</protein>
<dbReference type="AlphaFoldDB" id="A0A3B1D539"/>
<dbReference type="SMART" id="SM00670">
    <property type="entry name" value="PINc"/>
    <property type="match status" value="1"/>
</dbReference>
<keyword evidence="4" id="KW-0378">Hydrolase</keyword>
<keyword evidence="5" id="KW-0460">Magnesium</keyword>
<comment type="similarity">
    <text evidence="6">Belongs to the PINc/VapC protein family.</text>
</comment>
<dbReference type="GO" id="GO:0046872">
    <property type="term" value="F:metal ion binding"/>
    <property type="evidence" value="ECO:0007669"/>
    <property type="project" value="UniProtKB-KW"/>
</dbReference>
<dbReference type="Pfam" id="PF01850">
    <property type="entry name" value="PIN"/>
    <property type="match status" value="1"/>
</dbReference>
<sequence>MDKNYVLDTSAIFTYTKEEKGVDTVEDILRAAKKNKCIIYLSFATLMELYYVTWRARNEESAKELIVLIDSLPIQKVQSNEHLTLVAGRIKANHRLSIVDAFIVATALEKKAILVHKDPELKFMNQYGEVLELPYKGLRLKK</sequence>
<name>A0A3B1D539_9ZZZZ</name>
<evidence type="ECO:0000256" key="3">
    <source>
        <dbReference type="ARBA" id="ARBA00022723"/>
    </source>
</evidence>
<organism evidence="8">
    <name type="scientific">hydrothermal vent metagenome</name>
    <dbReference type="NCBI Taxonomy" id="652676"/>
    <lineage>
        <taxon>unclassified sequences</taxon>
        <taxon>metagenomes</taxon>
        <taxon>ecological metagenomes</taxon>
    </lineage>
</organism>
<dbReference type="SUPFAM" id="SSF88723">
    <property type="entry name" value="PIN domain-like"/>
    <property type="match status" value="1"/>
</dbReference>
<accession>A0A3B1D539</accession>
<gene>
    <name evidence="8" type="ORF">MNBD_UNCLBAC01-351</name>
</gene>
<dbReference type="PANTHER" id="PTHR33653">
    <property type="entry name" value="RIBONUCLEASE VAPC2"/>
    <property type="match status" value="1"/>
</dbReference>
<dbReference type="GO" id="GO:0016787">
    <property type="term" value="F:hydrolase activity"/>
    <property type="evidence" value="ECO:0007669"/>
    <property type="project" value="UniProtKB-KW"/>
</dbReference>
<dbReference type="InterPro" id="IPR002716">
    <property type="entry name" value="PIN_dom"/>
</dbReference>
<proteinExistence type="inferred from homology"/>
<evidence type="ECO:0000313" key="8">
    <source>
        <dbReference type="EMBL" id="VAX37986.1"/>
    </source>
</evidence>